<dbReference type="EMBL" id="APMY01000118">
    <property type="protein sequence ID" value="EOM74781.1"/>
    <property type="molecule type" value="Genomic_DNA"/>
</dbReference>
<dbReference type="AlphaFoldDB" id="R7WHY9"/>
<feature type="region of interest" description="Disordered" evidence="1">
    <location>
        <begin position="1"/>
        <end position="26"/>
    </location>
</feature>
<sequence>MDTCRSRSAGVSTEARPNITGRSCTNLTTTPQWEKLQLGARATSGRRVREQDTARYEIVRHDTADSRCAAGSVDNRTGSPA</sequence>
<comment type="caution">
    <text evidence="2">The sequence shown here is derived from an EMBL/GenBank/DDBJ whole genome shotgun (WGS) entry which is preliminary data.</text>
</comment>
<reference evidence="2 3" key="1">
    <citation type="journal article" date="2013" name="Genome Announc.">
        <title>Draft Genome Sequence of Rhodococcus rhodnii Strain LMG5362, a Symbiont of Rhodnius prolixus (Hemiptera, Reduviidae, Triatominae), the Principle Vector of Trypanosoma cruzi.</title>
        <authorList>
            <person name="Pachebat J.A."/>
            <person name="van Keulen G."/>
            <person name="Whitten M.M."/>
            <person name="Girdwood S."/>
            <person name="Del Sol R."/>
            <person name="Dyson P.J."/>
            <person name="Facey P.D."/>
        </authorList>
    </citation>
    <scope>NUCLEOTIDE SEQUENCE [LARGE SCALE GENOMIC DNA]</scope>
    <source>
        <strain evidence="2 3">LMG 5362</strain>
    </source>
</reference>
<dbReference type="Proteomes" id="UP000013525">
    <property type="component" value="Unassembled WGS sequence"/>
</dbReference>
<evidence type="ECO:0000313" key="3">
    <source>
        <dbReference type="Proteomes" id="UP000013525"/>
    </source>
</evidence>
<accession>R7WHY9</accession>
<organism evidence="2 3">
    <name type="scientific">Rhodococcus rhodnii LMG 5362</name>
    <dbReference type="NCBI Taxonomy" id="1273125"/>
    <lineage>
        <taxon>Bacteria</taxon>
        <taxon>Bacillati</taxon>
        <taxon>Actinomycetota</taxon>
        <taxon>Actinomycetes</taxon>
        <taxon>Mycobacteriales</taxon>
        <taxon>Nocardiaceae</taxon>
        <taxon>Rhodococcus</taxon>
    </lineage>
</organism>
<name>R7WHY9_9NOCA</name>
<gene>
    <name evidence="2" type="ORF">Rrhod_3944</name>
</gene>
<dbReference type="PATRIC" id="fig|1273125.3.peg.3752"/>
<keyword evidence="3" id="KW-1185">Reference proteome</keyword>
<proteinExistence type="predicted"/>
<evidence type="ECO:0000313" key="2">
    <source>
        <dbReference type="EMBL" id="EOM74781.1"/>
    </source>
</evidence>
<protein>
    <submittedName>
        <fullName evidence="2">Uncharacterized protein</fullName>
    </submittedName>
</protein>
<evidence type="ECO:0000256" key="1">
    <source>
        <dbReference type="SAM" id="MobiDB-lite"/>
    </source>
</evidence>